<keyword evidence="1" id="KW-0479">Metal-binding</keyword>
<dbReference type="InterPro" id="IPR050797">
    <property type="entry name" value="Carb_Metab_Trans_Reg"/>
</dbReference>
<dbReference type="KEGG" id="ache:ACHE_60269S"/>
<evidence type="ECO:0000259" key="8">
    <source>
        <dbReference type="PROSITE" id="PS50048"/>
    </source>
</evidence>
<keyword evidence="2" id="KW-0805">Transcription regulation</keyword>
<evidence type="ECO:0000313" key="10">
    <source>
        <dbReference type="Proteomes" id="UP000637239"/>
    </source>
</evidence>
<dbReference type="GO" id="GO:0008270">
    <property type="term" value="F:zinc ion binding"/>
    <property type="evidence" value="ECO:0007669"/>
    <property type="project" value="InterPro"/>
</dbReference>
<name>A0A7R7VUH0_ASPCH</name>
<dbReference type="PROSITE" id="PS00463">
    <property type="entry name" value="ZN2_CY6_FUNGAL_1"/>
    <property type="match status" value="1"/>
</dbReference>
<dbReference type="AlphaFoldDB" id="A0A7R7VUH0"/>
<evidence type="ECO:0000256" key="1">
    <source>
        <dbReference type="ARBA" id="ARBA00022723"/>
    </source>
</evidence>
<protein>
    <recommendedName>
        <fullName evidence="8">Zn(2)-C6 fungal-type domain-containing protein</fullName>
    </recommendedName>
</protein>
<dbReference type="Proteomes" id="UP000637239">
    <property type="component" value="Chromosome 6"/>
</dbReference>
<feature type="domain" description="Zn(2)-C6 fungal-type" evidence="8">
    <location>
        <begin position="14"/>
        <end position="45"/>
    </location>
</feature>
<sequence length="684" mass="77926">MDYSRPYRSKRHPPCDQCRRKKLRCDRNAENTCQRCQQRNLPCSFDRYRPNEPSPSTVLPGSVPLPVQEPAPTPAPAPASVPPVFSDSPLFPTGIPIDLPFITESTPGRFGQTIQTLDQLPGLSTQVIGASGESDPWLLRHCRFDDRGFLRFHQVHFRNAGGVPLEEKIPVHFLVTAEGLYNASKEATGFPKRDLIREELESLISLECGQRLVALFIKFVYPMLPVISRSQFGLSLAQPIPDQQVLRNTPVHLLAAIYASAQPFAKFDEYLCLVNAYTPSPTDQLWRMVLELLLQEIHTPHLSVMQAGLLYLHKPLKGKESALADSPFIWSFVGLLVGLASSLGLTLECRPMGLPVWEKRLRRRLWWVIYSEDKWRCLLMGRPPYIRHDEWDVTNLDDQDFDLDRLSDDQARQAGLAFQHFSRLSYIADEVQHALFSLRSAQRLSSNFSESLHVARTLLRKLKDWYSALPAQLKSHTGHFTIDDPTPHSTSTSLHFAYILLEIFIFRALLRPLVRSATPPPLFEEGTEPLPTMEMHDPESFNLVDDYISEIVEAEEIEPVPAIEMTRETDIGTVKAAENCAAIMLRLVMRMVCSDLSGFWYSWIRIGFATVSSFMLLLVVQAPSRDHAIRARRLVYMWRQALRSQSKGCDLMDLALVRLDGMHWTGLSRNFYLPRHVEEALNMD</sequence>
<dbReference type="PANTHER" id="PTHR31668:SF4">
    <property type="entry name" value="TRANSCRIPTIONAL ACTIVATOR PROTEIN DAL81"/>
    <property type="match status" value="1"/>
</dbReference>
<evidence type="ECO:0000256" key="2">
    <source>
        <dbReference type="ARBA" id="ARBA00023015"/>
    </source>
</evidence>
<evidence type="ECO:0000256" key="6">
    <source>
        <dbReference type="SAM" id="MobiDB-lite"/>
    </source>
</evidence>
<reference evidence="9" key="1">
    <citation type="submission" date="2021-01" db="EMBL/GenBank/DDBJ databases">
        <authorList>
            <consortium name="Aspergillus chevalieri M1 genome sequencing consortium"/>
            <person name="Kazuki M."/>
            <person name="Futagami T."/>
        </authorList>
    </citation>
    <scope>NUCLEOTIDE SEQUENCE</scope>
    <source>
        <strain evidence="9">M1</strain>
    </source>
</reference>
<dbReference type="InterPro" id="IPR001138">
    <property type="entry name" value="Zn2Cys6_DnaBD"/>
</dbReference>
<dbReference type="PROSITE" id="PS50048">
    <property type="entry name" value="ZN2_CY6_FUNGAL_2"/>
    <property type="match status" value="1"/>
</dbReference>
<dbReference type="Gene3D" id="4.10.240.10">
    <property type="entry name" value="Zn(2)-C6 fungal-type DNA-binding domain"/>
    <property type="match status" value="1"/>
</dbReference>
<dbReference type="EMBL" id="AP024421">
    <property type="protein sequence ID" value="BCR90383.1"/>
    <property type="molecule type" value="Genomic_DNA"/>
</dbReference>
<dbReference type="Pfam" id="PF04082">
    <property type="entry name" value="Fungal_trans"/>
    <property type="match status" value="1"/>
</dbReference>
<dbReference type="SUPFAM" id="SSF57701">
    <property type="entry name" value="Zn2/Cys6 DNA-binding domain"/>
    <property type="match status" value="1"/>
</dbReference>
<dbReference type="CDD" id="cd00067">
    <property type="entry name" value="GAL4"/>
    <property type="match status" value="1"/>
</dbReference>
<keyword evidence="7" id="KW-1133">Transmembrane helix</keyword>
<dbReference type="GO" id="GO:0005634">
    <property type="term" value="C:nucleus"/>
    <property type="evidence" value="ECO:0007669"/>
    <property type="project" value="TreeGrafter"/>
</dbReference>
<proteinExistence type="predicted"/>
<dbReference type="PANTHER" id="PTHR31668">
    <property type="entry name" value="GLUCOSE TRANSPORT TRANSCRIPTION REGULATOR RGT1-RELATED-RELATED"/>
    <property type="match status" value="1"/>
</dbReference>
<keyword evidence="5" id="KW-0539">Nucleus</keyword>
<evidence type="ECO:0000256" key="4">
    <source>
        <dbReference type="ARBA" id="ARBA00023163"/>
    </source>
</evidence>
<gene>
    <name evidence="9" type="ORF">ACHE_60269S</name>
</gene>
<evidence type="ECO:0000256" key="5">
    <source>
        <dbReference type="ARBA" id="ARBA00023242"/>
    </source>
</evidence>
<feature type="transmembrane region" description="Helical" evidence="7">
    <location>
        <begin position="599"/>
        <end position="620"/>
    </location>
</feature>
<dbReference type="Pfam" id="PF00172">
    <property type="entry name" value="Zn_clus"/>
    <property type="match status" value="1"/>
</dbReference>
<dbReference type="RefSeq" id="XP_043138905.1">
    <property type="nucleotide sequence ID" value="XM_043281425.1"/>
</dbReference>
<evidence type="ECO:0000313" key="9">
    <source>
        <dbReference type="EMBL" id="BCR90383.1"/>
    </source>
</evidence>
<organism evidence="9 10">
    <name type="scientific">Aspergillus chevalieri</name>
    <name type="common">Eurotium chevalieri</name>
    <dbReference type="NCBI Taxonomy" id="182096"/>
    <lineage>
        <taxon>Eukaryota</taxon>
        <taxon>Fungi</taxon>
        <taxon>Dikarya</taxon>
        <taxon>Ascomycota</taxon>
        <taxon>Pezizomycotina</taxon>
        <taxon>Eurotiomycetes</taxon>
        <taxon>Eurotiomycetidae</taxon>
        <taxon>Eurotiales</taxon>
        <taxon>Aspergillaceae</taxon>
        <taxon>Aspergillus</taxon>
        <taxon>Aspergillus subgen. Aspergillus</taxon>
    </lineage>
</organism>
<dbReference type="InterPro" id="IPR036864">
    <property type="entry name" value="Zn2-C6_fun-type_DNA-bd_sf"/>
</dbReference>
<dbReference type="GO" id="GO:0000981">
    <property type="term" value="F:DNA-binding transcription factor activity, RNA polymerase II-specific"/>
    <property type="evidence" value="ECO:0007669"/>
    <property type="project" value="InterPro"/>
</dbReference>
<keyword evidence="7" id="KW-0472">Membrane</keyword>
<feature type="compositionally biased region" description="Pro residues" evidence="6">
    <location>
        <begin position="67"/>
        <end position="79"/>
    </location>
</feature>
<dbReference type="GO" id="GO:0006351">
    <property type="term" value="P:DNA-templated transcription"/>
    <property type="evidence" value="ECO:0007669"/>
    <property type="project" value="InterPro"/>
</dbReference>
<keyword evidence="4" id="KW-0804">Transcription</keyword>
<keyword evidence="3" id="KW-0238">DNA-binding</keyword>
<reference evidence="9" key="2">
    <citation type="submission" date="2021-02" db="EMBL/GenBank/DDBJ databases">
        <title>Aspergillus chevalieri M1 genome sequence.</title>
        <authorList>
            <person name="Kadooka C."/>
            <person name="Mori K."/>
            <person name="Futagami T."/>
        </authorList>
    </citation>
    <scope>NUCLEOTIDE SEQUENCE</scope>
    <source>
        <strain evidence="9">M1</strain>
    </source>
</reference>
<dbReference type="SMART" id="SM00906">
    <property type="entry name" value="Fungal_trans"/>
    <property type="match status" value="1"/>
</dbReference>
<feature type="region of interest" description="Disordered" evidence="6">
    <location>
        <begin position="45"/>
        <end position="79"/>
    </location>
</feature>
<keyword evidence="7" id="KW-0812">Transmembrane</keyword>
<keyword evidence="10" id="KW-1185">Reference proteome</keyword>
<evidence type="ECO:0000256" key="3">
    <source>
        <dbReference type="ARBA" id="ARBA00023125"/>
    </source>
</evidence>
<dbReference type="GO" id="GO:0003677">
    <property type="term" value="F:DNA binding"/>
    <property type="evidence" value="ECO:0007669"/>
    <property type="project" value="UniProtKB-KW"/>
</dbReference>
<evidence type="ECO:0000256" key="7">
    <source>
        <dbReference type="SAM" id="Phobius"/>
    </source>
</evidence>
<accession>A0A7R7VUH0</accession>
<dbReference type="SMART" id="SM00066">
    <property type="entry name" value="GAL4"/>
    <property type="match status" value="1"/>
</dbReference>
<dbReference type="CDD" id="cd12148">
    <property type="entry name" value="fungal_TF_MHR"/>
    <property type="match status" value="1"/>
</dbReference>
<dbReference type="InterPro" id="IPR007219">
    <property type="entry name" value="XnlR_reg_dom"/>
</dbReference>
<dbReference type="GeneID" id="66984741"/>
<dbReference type="GO" id="GO:0001080">
    <property type="term" value="P:nitrogen catabolite activation of transcription from RNA polymerase II promoter"/>
    <property type="evidence" value="ECO:0007669"/>
    <property type="project" value="TreeGrafter"/>
</dbReference>